<proteinExistence type="inferred from homology"/>
<organism evidence="3 4">
    <name type="scientific">Chrysochromulina tobinii</name>
    <dbReference type="NCBI Taxonomy" id="1460289"/>
    <lineage>
        <taxon>Eukaryota</taxon>
        <taxon>Haptista</taxon>
        <taxon>Haptophyta</taxon>
        <taxon>Prymnesiophyceae</taxon>
        <taxon>Prymnesiales</taxon>
        <taxon>Chrysochromulinaceae</taxon>
        <taxon>Chrysochromulina</taxon>
    </lineage>
</organism>
<dbReference type="InterPro" id="IPR044861">
    <property type="entry name" value="IPNS-like_FE2OG_OXY"/>
</dbReference>
<dbReference type="PRINTS" id="PR00682">
    <property type="entry name" value="IPNSYNTHASE"/>
</dbReference>
<dbReference type="EMBL" id="JWZX01003015">
    <property type="protein sequence ID" value="KOO25134.1"/>
    <property type="molecule type" value="Genomic_DNA"/>
</dbReference>
<keyword evidence="1" id="KW-0479">Metal-binding</keyword>
<protein>
    <submittedName>
        <fullName evidence="3">2og-fe oxygenase</fullName>
    </submittedName>
</protein>
<name>A0A0M0JEW7_9EUKA</name>
<dbReference type="Pfam" id="PF03171">
    <property type="entry name" value="2OG-FeII_Oxy"/>
    <property type="match status" value="1"/>
</dbReference>
<dbReference type="GO" id="GO:0046872">
    <property type="term" value="F:metal ion binding"/>
    <property type="evidence" value="ECO:0007669"/>
    <property type="project" value="UniProtKB-KW"/>
</dbReference>
<evidence type="ECO:0000313" key="4">
    <source>
        <dbReference type="Proteomes" id="UP000037460"/>
    </source>
</evidence>
<gene>
    <name evidence="3" type="ORF">Ctob_003829</name>
</gene>
<dbReference type="Gene3D" id="2.60.120.330">
    <property type="entry name" value="B-lactam Antibiotic, Isopenicillin N Synthase, Chain"/>
    <property type="match status" value="1"/>
</dbReference>
<dbReference type="InterPro" id="IPR005123">
    <property type="entry name" value="Oxoglu/Fe-dep_dioxygenase_dom"/>
</dbReference>
<dbReference type="AlphaFoldDB" id="A0A0M0JEW7"/>
<dbReference type="InterPro" id="IPR026992">
    <property type="entry name" value="DIOX_N"/>
</dbReference>
<comment type="caution">
    <text evidence="3">The sequence shown here is derived from an EMBL/GenBank/DDBJ whole genome shotgun (WGS) entry which is preliminary data.</text>
</comment>
<keyword evidence="1" id="KW-0408">Iron</keyword>
<dbReference type="Pfam" id="PF14226">
    <property type="entry name" value="DIOX_N"/>
    <property type="match status" value="1"/>
</dbReference>
<dbReference type="SUPFAM" id="SSF51197">
    <property type="entry name" value="Clavaminate synthase-like"/>
    <property type="match status" value="1"/>
</dbReference>
<evidence type="ECO:0000259" key="2">
    <source>
        <dbReference type="PROSITE" id="PS51471"/>
    </source>
</evidence>
<evidence type="ECO:0000256" key="1">
    <source>
        <dbReference type="RuleBase" id="RU003682"/>
    </source>
</evidence>
<dbReference type="GO" id="GO:0016491">
    <property type="term" value="F:oxidoreductase activity"/>
    <property type="evidence" value="ECO:0007669"/>
    <property type="project" value="UniProtKB-KW"/>
</dbReference>
<dbReference type="InterPro" id="IPR050231">
    <property type="entry name" value="Iron_ascorbate_oxido_reductase"/>
</dbReference>
<dbReference type="InterPro" id="IPR027443">
    <property type="entry name" value="IPNS-like_sf"/>
</dbReference>
<keyword evidence="1" id="KW-0560">Oxidoreductase</keyword>
<dbReference type="Proteomes" id="UP000037460">
    <property type="component" value="Unassembled WGS sequence"/>
</dbReference>
<dbReference type="OrthoDB" id="627829at2759"/>
<feature type="domain" description="Fe2OG dioxygenase" evidence="2">
    <location>
        <begin position="214"/>
        <end position="322"/>
    </location>
</feature>
<evidence type="ECO:0000313" key="3">
    <source>
        <dbReference type="EMBL" id="KOO25134.1"/>
    </source>
</evidence>
<reference evidence="4" key="1">
    <citation type="journal article" date="2015" name="PLoS Genet.">
        <title>Genome Sequence and Transcriptome Analyses of Chrysochromulina tobin: Metabolic Tools for Enhanced Algal Fitness in the Prominent Order Prymnesiales (Haptophyceae).</title>
        <authorList>
            <person name="Hovde B.T."/>
            <person name="Deodato C.R."/>
            <person name="Hunsperger H.M."/>
            <person name="Ryken S.A."/>
            <person name="Yost W."/>
            <person name="Jha R.K."/>
            <person name="Patterson J."/>
            <person name="Monnat R.J. Jr."/>
            <person name="Barlow S.B."/>
            <person name="Starkenburg S.R."/>
            <person name="Cattolico R.A."/>
        </authorList>
    </citation>
    <scope>NUCLEOTIDE SEQUENCE</scope>
    <source>
        <strain evidence="4">CCMP291</strain>
    </source>
</reference>
<comment type="similarity">
    <text evidence="1">Belongs to the iron/ascorbate-dependent oxidoreductase family.</text>
</comment>
<sequence length="395" mass="42060">MVPFVGLPPPLAALVVGLASAAIGLLVGTLRSDAASATAVPLLVNVSEVNVKQLRIAASSLGVFRLAADSVDVEAALEASRSFFALPEAVKWSAKSATGVGGFKRGYIPLAGESGLRDYVELKEGFCYGAEPDGNESTATSSNATTESNGLKLLLSPNAWPDEHERALGPAWVPTMLRHLQACEALSNQLLRALSVAMGHEAGFLGALATGGEPISLMRLFHYFPNTTAPHVAPAVPRIGSSPHSDWHLLTIVVQDTTGGLQARRPDAAEWIDVPAEPGEIVIILGDYLSAISNGSFVAPVHRVLLPPPPTERFSFTYFRYPQYGALVPAESARRAQQRALRNARRRRRKLGSRAAEAFNTLIRATEGVGLEQLATTPFGDLLLHKWLGVAANKV</sequence>
<accession>A0A0M0JEW7</accession>
<keyword evidence="4" id="KW-1185">Reference proteome</keyword>
<dbReference type="PANTHER" id="PTHR47990">
    <property type="entry name" value="2-OXOGLUTARATE (2OG) AND FE(II)-DEPENDENT OXYGENASE SUPERFAMILY PROTEIN-RELATED"/>
    <property type="match status" value="1"/>
</dbReference>
<dbReference type="PROSITE" id="PS51471">
    <property type="entry name" value="FE2OG_OXY"/>
    <property type="match status" value="1"/>
</dbReference>